<dbReference type="OrthoDB" id="9809203at2"/>
<dbReference type="Gene3D" id="3.30.1780.10">
    <property type="entry name" value="ornithine cyclodeaminase, domain 1"/>
    <property type="match status" value="1"/>
</dbReference>
<dbReference type="Pfam" id="PF02423">
    <property type="entry name" value="OCD_Mu_crystall"/>
    <property type="match status" value="1"/>
</dbReference>
<dbReference type="InterPro" id="IPR003462">
    <property type="entry name" value="ODC_Mu_crystall"/>
</dbReference>
<proteinExistence type="predicted"/>
<organism evidence="1 2">
    <name type="scientific">Acinetobacter boissieri</name>
    <dbReference type="NCBI Taxonomy" id="1219383"/>
    <lineage>
        <taxon>Bacteria</taxon>
        <taxon>Pseudomonadati</taxon>
        <taxon>Pseudomonadota</taxon>
        <taxon>Gammaproteobacteria</taxon>
        <taxon>Moraxellales</taxon>
        <taxon>Moraxellaceae</taxon>
        <taxon>Acinetobacter</taxon>
    </lineage>
</organism>
<dbReference type="InterPro" id="IPR036291">
    <property type="entry name" value="NAD(P)-bd_dom_sf"/>
</dbReference>
<gene>
    <name evidence="1" type="ORF">SAMN05421733_10692</name>
</gene>
<dbReference type="InterPro" id="IPR023401">
    <property type="entry name" value="ODC_N"/>
</dbReference>
<dbReference type="RefSeq" id="WP_092748195.1">
    <property type="nucleotide sequence ID" value="NZ_FMYL01000006.1"/>
</dbReference>
<name>A0A1G6HK90_9GAMM</name>
<evidence type="ECO:0000313" key="1">
    <source>
        <dbReference type="EMBL" id="SDB94573.1"/>
    </source>
</evidence>
<dbReference type="EMBL" id="FMYL01000006">
    <property type="protein sequence ID" value="SDB94573.1"/>
    <property type="molecule type" value="Genomic_DNA"/>
</dbReference>
<keyword evidence="2" id="KW-1185">Reference proteome</keyword>
<accession>A0A1G6HK90</accession>
<reference evidence="2" key="1">
    <citation type="submission" date="2016-09" db="EMBL/GenBank/DDBJ databases">
        <authorList>
            <person name="Varghese N."/>
            <person name="Submissions S."/>
        </authorList>
    </citation>
    <scope>NUCLEOTIDE SEQUENCE [LARGE SCALE GENOMIC DNA]</scope>
    <source>
        <strain evidence="2">ANC 4422</strain>
    </source>
</reference>
<dbReference type="GO" id="GO:0005737">
    <property type="term" value="C:cytoplasm"/>
    <property type="evidence" value="ECO:0007669"/>
    <property type="project" value="TreeGrafter"/>
</dbReference>
<dbReference type="PIRSF" id="PIRSF001439">
    <property type="entry name" value="CryM"/>
    <property type="match status" value="1"/>
</dbReference>
<protein>
    <submittedName>
        <fullName evidence="1">Ornithine cyclodeaminase</fullName>
    </submittedName>
</protein>
<dbReference type="NCBIfam" id="NF004848">
    <property type="entry name" value="PRK06199.1"/>
    <property type="match status" value="1"/>
</dbReference>
<dbReference type="SUPFAM" id="SSF51735">
    <property type="entry name" value="NAD(P)-binding Rossmann-fold domains"/>
    <property type="match status" value="1"/>
</dbReference>
<sequence>MTDTNIDFIYLSEQDMIKAGVTDMPTCVDTMEEMFGLLYSGDYRMAGANSDSHGAMVTFPEHSPFETMPKPTADRRFMAMPAYLGGSFRTAGMKWYGSNIANREKGLPRSILMFALNDADTGAPLAYMSANLLSAYRTGAIPGVGARHLARKDSKVIGLVGPGVMGKTAVSAFIAVCPLLDTIKIKGRSEKSIHEFIEWLKESHPQIENIQVVENIEDAVRGSDIVTYCNSGVMGDLDTYTLVKHEWIKAGAFLAMPAYSDTDELMNQKSVRKVLDNPGMYEAWYEEVPKPAHLQIPMIGMKFLDMVHEGKIQQEDLEDLGKIVSGDAVGRTNDEEIIILSVGGMPVEDVAWGTVVYRNAISKGIGTKLNLWESPVLR</sequence>
<dbReference type="Gene3D" id="3.40.50.720">
    <property type="entry name" value="NAD(P)-binding Rossmann-like Domain"/>
    <property type="match status" value="1"/>
</dbReference>
<dbReference type="PANTHER" id="PTHR13812">
    <property type="entry name" value="KETIMINE REDUCTASE MU-CRYSTALLIN"/>
    <property type="match status" value="1"/>
</dbReference>
<dbReference type="AlphaFoldDB" id="A0A1G6HK90"/>
<evidence type="ECO:0000313" key="2">
    <source>
        <dbReference type="Proteomes" id="UP000242501"/>
    </source>
</evidence>
<dbReference type="Proteomes" id="UP000242501">
    <property type="component" value="Unassembled WGS sequence"/>
</dbReference>
<dbReference type="STRING" id="1219383.SAMN05421733_10692"/>
<dbReference type="PANTHER" id="PTHR13812:SF19">
    <property type="entry name" value="KETIMINE REDUCTASE MU-CRYSTALLIN"/>
    <property type="match status" value="1"/>
</dbReference>